<dbReference type="SUPFAM" id="SSF53474">
    <property type="entry name" value="alpha/beta-Hydrolases"/>
    <property type="match status" value="1"/>
</dbReference>
<keyword evidence="2 3" id="KW-0378">Hydrolase</keyword>
<dbReference type="OrthoDB" id="408631at2759"/>
<evidence type="ECO:0000313" key="5">
    <source>
        <dbReference type="EMBL" id="KAF9463605.1"/>
    </source>
</evidence>
<dbReference type="Gene3D" id="3.40.50.1820">
    <property type="entry name" value="alpha/beta hydrolase"/>
    <property type="match status" value="1"/>
</dbReference>
<organism evidence="5 6">
    <name type="scientific">Collybia nuda</name>
    <dbReference type="NCBI Taxonomy" id="64659"/>
    <lineage>
        <taxon>Eukaryota</taxon>
        <taxon>Fungi</taxon>
        <taxon>Dikarya</taxon>
        <taxon>Basidiomycota</taxon>
        <taxon>Agaricomycotina</taxon>
        <taxon>Agaricomycetes</taxon>
        <taxon>Agaricomycetidae</taxon>
        <taxon>Agaricales</taxon>
        <taxon>Tricholomatineae</taxon>
        <taxon>Clitocybaceae</taxon>
        <taxon>Collybia</taxon>
    </lineage>
</organism>
<reference evidence="5" key="1">
    <citation type="submission" date="2020-11" db="EMBL/GenBank/DDBJ databases">
        <authorList>
            <consortium name="DOE Joint Genome Institute"/>
            <person name="Ahrendt S."/>
            <person name="Riley R."/>
            <person name="Andreopoulos W."/>
            <person name="Labutti K."/>
            <person name="Pangilinan J."/>
            <person name="Ruiz-Duenas F.J."/>
            <person name="Barrasa J.M."/>
            <person name="Sanchez-Garcia M."/>
            <person name="Camarero S."/>
            <person name="Miyauchi S."/>
            <person name="Serrano A."/>
            <person name="Linde D."/>
            <person name="Babiker R."/>
            <person name="Drula E."/>
            <person name="Ayuso-Fernandez I."/>
            <person name="Pacheco R."/>
            <person name="Padilla G."/>
            <person name="Ferreira P."/>
            <person name="Barriuso J."/>
            <person name="Kellner H."/>
            <person name="Castanera R."/>
            <person name="Alfaro M."/>
            <person name="Ramirez L."/>
            <person name="Pisabarro A.G."/>
            <person name="Kuo A."/>
            <person name="Tritt A."/>
            <person name="Lipzen A."/>
            <person name="He G."/>
            <person name="Yan M."/>
            <person name="Ng V."/>
            <person name="Cullen D."/>
            <person name="Martin F."/>
            <person name="Rosso M.-N."/>
            <person name="Henrissat B."/>
            <person name="Hibbett D."/>
            <person name="Martinez A.T."/>
            <person name="Grigoriev I.V."/>
        </authorList>
    </citation>
    <scope>NUCLEOTIDE SEQUENCE</scope>
    <source>
        <strain evidence="5">CBS 247.69</strain>
    </source>
</reference>
<evidence type="ECO:0000313" key="6">
    <source>
        <dbReference type="Proteomes" id="UP000807353"/>
    </source>
</evidence>
<feature type="chain" id="PRO_5040548268" description="Carboxylic ester hydrolase" evidence="3">
    <location>
        <begin position="18"/>
        <end position="518"/>
    </location>
</feature>
<comment type="similarity">
    <text evidence="1 3">Belongs to the type-B carboxylesterase/lipase family.</text>
</comment>
<keyword evidence="6" id="KW-1185">Reference proteome</keyword>
<evidence type="ECO:0000256" key="2">
    <source>
        <dbReference type="ARBA" id="ARBA00022801"/>
    </source>
</evidence>
<evidence type="ECO:0000259" key="4">
    <source>
        <dbReference type="Pfam" id="PF00135"/>
    </source>
</evidence>
<comment type="caution">
    <text evidence="5">The sequence shown here is derived from an EMBL/GenBank/DDBJ whole genome shotgun (WGS) entry which is preliminary data.</text>
</comment>
<dbReference type="InterPro" id="IPR029058">
    <property type="entry name" value="AB_hydrolase_fold"/>
</dbReference>
<dbReference type="PANTHER" id="PTHR43918:SF4">
    <property type="entry name" value="CARBOXYLIC ESTER HYDROLASE"/>
    <property type="match status" value="1"/>
</dbReference>
<gene>
    <name evidence="5" type="ORF">BDZ94DRAFT_1163722</name>
</gene>
<sequence length="518" mass="56441">MRRAIFIPLCLAFSVSAAPKDGLIIKTQQGLVEGTLISSGVRQFLGIPYATANRWEAPRPPPFRNTTFNATGFGDSCVQNTGPDNVQFYRLSGLAKDSIIVPEAEECLSINIWTPSISRKQKTAVMIWVYGGGLQFGTSNFVLYNGRHMVQDNEDFLLVSFNYRLNIFGLPNAPQLLDPNQSQNFGLLDIETAVNWVHDNIAEFGGDPDRIVLFGESAGGVAVDAYSYAHSNDTIVKGIIEQSGTLSNVGVSDVIDPSCWNNVAKAVGCGNATTDAQLSCMKAVPFRKLEDAVISTNTIFLPVGDNITFFTNISARSTTGNFLQVPLLVGSTQHEADIFVVALEENILGFPVPVITEQLSDIMTQLQFTCPAGYTAEDRIKANVPTWRYQYQAVFPDISSHPDLRSYHSSEIPIVFGTYEEGFSGSPTKDEITFSRYVQQAWVAFARDPTHGLSNYGWPMYNSTTASLVQLGNPANKTGATFGQGQFTDLSCGAFEALAQLNDQLLGLLTGLSKPKEA</sequence>
<dbReference type="Pfam" id="PF00135">
    <property type="entry name" value="COesterase"/>
    <property type="match status" value="2"/>
</dbReference>
<feature type="domain" description="Carboxylesterase type B" evidence="4">
    <location>
        <begin position="356"/>
        <end position="477"/>
    </location>
</feature>
<evidence type="ECO:0000256" key="3">
    <source>
        <dbReference type="RuleBase" id="RU361235"/>
    </source>
</evidence>
<feature type="domain" description="Carboxylesterase type B" evidence="4">
    <location>
        <begin position="23"/>
        <end position="343"/>
    </location>
</feature>
<dbReference type="AlphaFoldDB" id="A0A9P5Y7H6"/>
<accession>A0A9P5Y7H6</accession>
<dbReference type="InterPro" id="IPR050654">
    <property type="entry name" value="AChE-related_enzymes"/>
</dbReference>
<proteinExistence type="inferred from homology"/>
<dbReference type="GO" id="GO:0052689">
    <property type="term" value="F:carboxylic ester hydrolase activity"/>
    <property type="evidence" value="ECO:0007669"/>
    <property type="project" value="TreeGrafter"/>
</dbReference>
<dbReference type="InterPro" id="IPR019826">
    <property type="entry name" value="Carboxylesterase_B_AS"/>
</dbReference>
<dbReference type="PROSITE" id="PS00122">
    <property type="entry name" value="CARBOXYLESTERASE_B_1"/>
    <property type="match status" value="1"/>
</dbReference>
<evidence type="ECO:0000256" key="1">
    <source>
        <dbReference type="ARBA" id="ARBA00005964"/>
    </source>
</evidence>
<dbReference type="EC" id="3.1.1.-" evidence="3"/>
<dbReference type="Proteomes" id="UP000807353">
    <property type="component" value="Unassembled WGS sequence"/>
</dbReference>
<dbReference type="EMBL" id="MU150261">
    <property type="protein sequence ID" value="KAF9463605.1"/>
    <property type="molecule type" value="Genomic_DNA"/>
</dbReference>
<dbReference type="InterPro" id="IPR002018">
    <property type="entry name" value="CarbesteraseB"/>
</dbReference>
<keyword evidence="3" id="KW-0732">Signal</keyword>
<protein>
    <recommendedName>
        <fullName evidence="3">Carboxylic ester hydrolase</fullName>
        <ecNumber evidence="3">3.1.1.-</ecNumber>
    </recommendedName>
</protein>
<feature type="signal peptide" evidence="3">
    <location>
        <begin position="1"/>
        <end position="17"/>
    </location>
</feature>
<name>A0A9P5Y7H6_9AGAR</name>
<dbReference type="PANTHER" id="PTHR43918">
    <property type="entry name" value="ACETYLCHOLINESTERASE"/>
    <property type="match status" value="1"/>
</dbReference>